<dbReference type="Proteomes" id="UP000054018">
    <property type="component" value="Unassembled WGS sequence"/>
</dbReference>
<gene>
    <name evidence="1" type="ORF">PISMIDRAFT_283662</name>
</gene>
<sequence>MVVTKYSAQDTGLVCGTVGAVVIDDSSVAWEDRWAGCQPARSPSTELNLCAKRVREHVGRFGVLMVSSMRGTSQTLKAWVTNYIRSWSTSVDIPTHPCNQAHADSHATR</sequence>
<evidence type="ECO:0000313" key="2">
    <source>
        <dbReference type="Proteomes" id="UP000054018"/>
    </source>
</evidence>
<dbReference type="AlphaFoldDB" id="A0A0D0A223"/>
<accession>A0A0D0A223</accession>
<name>A0A0D0A223_9AGAM</name>
<dbReference type="HOGENOM" id="CLU_2184997_0_0_1"/>
<dbReference type="EMBL" id="KN833703">
    <property type="protein sequence ID" value="KIK26128.1"/>
    <property type="molecule type" value="Genomic_DNA"/>
</dbReference>
<reference evidence="1 2" key="1">
    <citation type="submission" date="2014-04" db="EMBL/GenBank/DDBJ databases">
        <authorList>
            <consortium name="DOE Joint Genome Institute"/>
            <person name="Kuo A."/>
            <person name="Kohler A."/>
            <person name="Costa M.D."/>
            <person name="Nagy L.G."/>
            <person name="Floudas D."/>
            <person name="Copeland A."/>
            <person name="Barry K.W."/>
            <person name="Cichocki N."/>
            <person name="Veneault-Fourrey C."/>
            <person name="LaButti K."/>
            <person name="Lindquist E.A."/>
            <person name="Lipzen A."/>
            <person name="Lundell T."/>
            <person name="Morin E."/>
            <person name="Murat C."/>
            <person name="Sun H."/>
            <person name="Tunlid A."/>
            <person name="Henrissat B."/>
            <person name="Grigoriev I.V."/>
            <person name="Hibbett D.S."/>
            <person name="Martin F."/>
            <person name="Nordberg H.P."/>
            <person name="Cantor M.N."/>
            <person name="Hua S.X."/>
        </authorList>
    </citation>
    <scope>NUCLEOTIDE SEQUENCE [LARGE SCALE GENOMIC DNA]</scope>
    <source>
        <strain evidence="1 2">441</strain>
    </source>
</reference>
<keyword evidence="2" id="KW-1185">Reference proteome</keyword>
<organism evidence="1 2">
    <name type="scientific">Pisolithus microcarpus 441</name>
    <dbReference type="NCBI Taxonomy" id="765257"/>
    <lineage>
        <taxon>Eukaryota</taxon>
        <taxon>Fungi</taxon>
        <taxon>Dikarya</taxon>
        <taxon>Basidiomycota</taxon>
        <taxon>Agaricomycotina</taxon>
        <taxon>Agaricomycetes</taxon>
        <taxon>Agaricomycetidae</taxon>
        <taxon>Boletales</taxon>
        <taxon>Sclerodermatineae</taxon>
        <taxon>Pisolithaceae</taxon>
        <taxon>Pisolithus</taxon>
    </lineage>
</organism>
<proteinExistence type="predicted"/>
<reference evidence="2" key="2">
    <citation type="submission" date="2015-01" db="EMBL/GenBank/DDBJ databases">
        <title>Evolutionary Origins and Diversification of the Mycorrhizal Mutualists.</title>
        <authorList>
            <consortium name="DOE Joint Genome Institute"/>
            <consortium name="Mycorrhizal Genomics Consortium"/>
            <person name="Kohler A."/>
            <person name="Kuo A."/>
            <person name="Nagy L.G."/>
            <person name="Floudas D."/>
            <person name="Copeland A."/>
            <person name="Barry K.W."/>
            <person name="Cichocki N."/>
            <person name="Veneault-Fourrey C."/>
            <person name="LaButti K."/>
            <person name="Lindquist E.A."/>
            <person name="Lipzen A."/>
            <person name="Lundell T."/>
            <person name="Morin E."/>
            <person name="Murat C."/>
            <person name="Riley R."/>
            <person name="Ohm R."/>
            <person name="Sun H."/>
            <person name="Tunlid A."/>
            <person name="Henrissat B."/>
            <person name="Grigoriev I.V."/>
            <person name="Hibbett D.S."/>
            <person name="Martin F."/>
        </authorList>
    </citation>
    <scope>NUCLEOTIDE SEQUENCE [LARGE SCALE GENOMIC DNA]</scope>
    <source>
        <strain evidence="2">441</strain>
    </source>
</reference>
<protein>
    <submittedName>
        <fullName evidence="1">Uncharacterized protein</fullName>
    </submittedName>
</protein>
<evidence type="ECO:0000313" key="1">
    <source>
        <dbReference type="EMBL" id="KIK26128.1"/>
    </source>
</evidence>